<dbReference type="InterPro" id="IPR020308">
    <property type="entry name" value="Uncharacterised_Ynq1"/>
</dbReference>
<feature type="transmembrane region" description="Helical" evidence="1">
    <location>
        <begin position="15"/>
        <end position="37"/>
    </location>
</feature>
<evidence type="ECO:0000313" key="3">
    <source>
        <dbReference type="Proteomes" id="UP000474957"/>
    </source>
</evidence>
<dbReference type="EMBL" id="WIND01000002">
    <property type="protein sequence ID" value="MSU88920.1"/>
    <property type="molecule type" value="Genomic_DNA"/>
</dbReference>
<sequence>MPGPSDKTGNAQVRLATIVIVAAFALWMAGSALGGALGLPVRFAFLLDLMCIAALVWALAVLYRVWRRRQDNGV</sequence>
<evidence type="ECO:0000256" key="1">
    <source>
        <dbReference type="SAM" id="Phobius"/>
    </source>
</evidence>
<keyword evidence="3" id="KW-1185">Reference proteome</keyword>
<keyword evidence="1" id="KW-0812">Transmembrane</keyword>
<dbReference type="RefSeq" id="WP_325063102.1">
    <property type="nucleotide sequence ID" value="NZ_WIND01000002.1"/>
</dbReference>
<comment type="caution">
    <text evidence="2">The sequence shown here is derived from an EMBL/GenBank/DDBJ whole genome shotgun (WGS) entry which is preliminary data.</text>
</comment>
<dbReference type="Pfam" id="PF17272">
    <property type="entry name" value="DUF5337"/>
    <property type="match status" value="1"/>
</dbReference>
<evidence type="ECO:0000313" key="2">
    <source>
        <dbReference type="EMBL" id="MSU88920.1"/>
    </source>
</evidence>
<dbReference type="AlphaFoldDB" id="A0A6L5YYD7"/>
<organism evidence="2 3">
    <name type="scientific">Halovulum marinum</name>
    <dbReference type="NCBI Taxonomy" id="2662447"/>
    <lineage>
        <taxon>Bacteria</taxon>
        <taxon>Pseudomonadati</taxon>
        <taxon>Pseudomonadota</taxon>
        <taxon>Alphaproteobacteria</taxon>
        <taxon>Rhodobacterales</taxon>
        <taxon>Paracoccaceae</taxon>
        <taxon>Halovulum</taxon>
    </lineage>
</organism>
<keyword evidence="1" id="KW-1133">Transmembrane helix</keyword>
<keyword evidence="1" id="KW-0472">Membrane</keyword>
<dbReference type="Proteomes" id="UP000474957">
    <property type="component" value="Unassembled WGS sequence"/>
</dbReference>
<proteinExistence type="predicted"/>
<reference evidence="2 3" key="1">
    <citation type="submission" date="2019-10" db="EMBL/GenBank/DDBJ databases">
        <title>Cognatihalovulum marinum gen. nov. sp. nov., a new member of the family Rhodobacteraceae isolated from deep seawater of the Northwest Indian Ocean.</title>
        <authorList>
            <person name="Ruan C."/>
            <person name="Wang J."/>
            <person name="Zheng X."/>
            <person name="Song L."/>
            <person name="Zhu Y."/>
            <person name="Huang Y."/>
            <person name="Lu Z."/>
            <person name="Du W."/>
            <person name="Huang L."/>
            <person name="Dai X."/>
        </authorList>
    </citation>
    <scope>NUCLEOTIDE SEQUENCE [LARGE SCALE GENOMIC DNA]</scope>
    <source>
        <strain evidence="2 3">2CG4</strain>
    </source>
</reference>
<name>A0A6L5YYD7_9RHOB</name>
<gene>
    <name evidence="2" type="ORF">GE300_04690</name>
</gene>
<evidence type="ECO:0008006" key="4">
    <source>
        <dbReference type="Google" id="ProtNLM"/>
    </source>
</evidence>
<protein>
    <recommendedName>
        <fullName evidence="4">DUF5337 domain-containing protein</fullName>
    </recommendedName>
</protein>
<accession>A0A6L5YYD7</accession>
<feature type="transmembrane region" description="Helical" evidence="1">
    <location>
        <begin position="43"/>
        <end position="66"/>
    </location>
</feature>